<dbReference type="Pfam" id="PF25375">
    <property type="entry name" value="Lin-15B"/>
    <property type="match status" value="1"/>
</dbReference>
<dbReference type="EMBL" id="PDUG01000005">
    <property type="protein sequence ID" value="PIC29635.1"/>
    <property type="molecule type" value="Genomic_DNA"/>
</dbReference>
<accession>A0A2G5TQQ7</accession>
<dbReference type="PANTHER" id="PTHR22716:SF1">
    <property type="entry name" value="ETS CLASS TRANSCRIPTION FACTOR-RELATED"/>
    <property type="match status" value="1"/>
</dbReference>
<reference evidence="3" key="1">
    <citation type="submission" date="2017-10" db="EMBL/GenBank/DDBJ databases">
        <title>Rapid genome shrinkage in a self-fertile nematode reveals novel sperm competition proteins.</title>
        <authorList>
            <person name="Yin D."/>
            <person name="Schwarz E.M."/>
            <person name="Thomas C.G."/>
            <person name="Felde R.L."/>
            <person name="Korf I.F."/>
            <person name="Cutter A.D."/>
            <person name="Schartner C.M."/>
            <person name="Ralston E.J."/>
            <person name="Meyer B.J."/>
            <person name="Haag E.S."/>
        </authorList>
    </citation>
    <scope>NUCLEOTIDE SEQUENCE [LARGE SCALE GENOMIC DNA]</scope>
    <source>
        <strain evidence="3">JU1422</strain>
    </source>
</reference>
<organism evidence="2 3">
    <name type="scientific">Caenorhabditis nigoni</name>
    <dbReference type="NCBI Taxonomy" id="1611254"/>
    <lineage>
        <taxon>Eukaryota</taxon>
        <taxon>Metazoa</taxon>
        <taxon>Ecdysozoa</taxon>
        <taxon>Nematoda</taxon>
        <taxon>Chromadorea</taxon>
        <taxon>Rhabditida</taxon>
        <taxon>Rhabditina</taxon>
        <taxon>Rhabditomorpha</taxon>
        <taxon>Rhabditoidea</taxon>
        <taxon>Rhabditidae</taxon>
        <taxon>Peloderinae</taxon>
        <taxon>Caenorhabditis</taxon>
    </lineage>
</organism>
<dbReference type="AlphaFoldDB" id="A0A2G5TQQ7"/>
<comment type="caution">
    <text evidence="2">The sequence shown here is derived from an EMBL/GenBank/DDBJ whole genome shotgun (WGS) entry which is preliminary data.</text>
</comment>
<dbReference type="InterPro" id="IPR057432">
    <property type="entry name" value="Lin-15A/B-like_dom"/>
</dbReference>
<evidence type="ECO:0000313" key="2">
    <source>
        <dbReference type="EMBL" id="PIC29635.1"/>
    </source>
</evidence>
<evidence type="ECO:0000259" key="1">
    <source>
        <dbReference type="Pfam" id="PF25375"/>
    </source>
</evidence>
<sequence>MKNFQMNEAVIKEEVIEEELDFTFKNNDFAEVKPANLLEKEVKMKTIDFIEKNISDDEFLEGVKLTPRESDSKVEKVPRRVIKLKCEICQKRMPRKLLKFIKSEEDKTVLSNIFKVSLFVDIITTYVCYAHIKMIIDAYDGKSKSPKTRYELLLRSFIKNNKYTMKDSKSGRSYCQVCHVPKRRSELYEITSKGIRMVIIFGCILHGTHSIEQAISYFTNNNGLTCYSHRKETIDMIFEHLGVKNLEEFSKCSTHAMSGLMEVAKRIDSNFTVDKFINKFKLLFCKTPKV</sequence>
<dbReference type="GO" id="GO:0040027">
    <property type="term" value="P:negative regulation of vulval development"/>
    <property type="evidence" value="ECO:0007669"/>
    <property type="project" value="InterPro"/>
</dbReference>
<evidence type="ECO:0000313" key="3">
    <source>
        <dbReference type="Proteomes" id="UP000230233"/>
    </source>
</evidence>
<proteinExistence type="predicted"/>
<gene>
    <name evidence="2" type="primary">Cnig_chr_V.g21155</name>
    <name evidence="2" type="ORF">B9Z55_021155</name>
</gene>
<keyword evidence="3" id="KW-1185">Reference proteome</keyword>
<name>A0A2G5TQQ7_9PELO</name>
<dbReference type="InterPro" id="IPR040129">
    <property type="entry name" value="Lin-15B-like"/>
</dbReference>
<protein>
    <recommendedName>
        <fullName evidence="1">Lin-15A/B-like domain-containing protein</fullName>
    </recommendedName>
</protein>
<feature type="domain" description="Lin-15A/B-like" evidence="1">
    <location>
        <begin position="173"/>
        <end position="284"/>
    </location>
</feature>
<dbReference type="Proteomes" id="UP000230233">
    <property type="component" value="Chromosome V"/>
</dbReference>
<dbReference type="PANTHER" id="PTHR22716">
    <property type="entry name" value="ETS CLASS TRANSCRIPTION FACTOR-RELATED-RELATED"/>
    <property type="match status" value="1"/>
</dbReference>